<evidence type="ECO:0000313" key="2">
    <source>
        <dbReference type="EMBL" id="SDN35569.1"/>
    </source>
</evidence>
<gene>
    <name evidence="2" type="ORF">SAMN05192585_1176</name>
</gene>
<feature type="transmembrane region" description="Helical" evidence="1">
    <location>
        <begin position="150"/>
        <end position="172"/>
    </location>
</feature>
<dbReference type="Proteomes" id="UP000199182">
    <property type="component" value="Unassembled WGS sequence"/>
</dbReference>
<dbReference type="RefSeq" id="WP_092640174.1">
    <property type="nucleotide sequence ID" value="NZ_FNID01000017.1"/>
</dbReference>
<keyword evidence="3" id="KW-1185">Reference proteome</keyword>
<evidence type="ECO:0000313" key="3">
    <source>
        <dbReference type="Proteomes" id="UP000199182"/>
    </source>
</evidence>
<dbReference type="STRING" id="258515.SAMN05192585_1176"/>
<reference evidence="2 3" key="1">
    <citation type="submission" date="2016-10" db="EMBL/GenBank/DDBJ databases">
        <authorList>
            <person name="de Groot N.N."/>
        </authorList>
    </citation>
    <scope>NUCLEOTIDE SEQUENCE [LARGE SCALE GENOMIC DNA]</scope>
    <source>
        <strain evidence="2 3">CGMCC 1.5012</strain>
    </source>
</reference>
<organism evidence="2 3">
    <name type="scientific">Acetanaerobacterium elongatum</name>
    <dbReference type="NCBI Taxonomy" id="258515"/>
    <lineage>
        <taxon>Bacteria</taxon>
        <taxon>Bacillati</taxon>
        <taxon>Bacillota</taxon>
        <taxon>Clostridia</taxon>
        <taxon>Eubacteriales</taxon>
        <taxon>Oscillospiraceae</taxon>
        <taxon>Acetanaerobacterium</taxon>
    </lineage>
</organism>
<dbReference type="Pfam" id="PF02681">
    <property type="entry name" value="DUF212"/>
    <property type="match status" value="1"/>
</dbReference>
<feature type="transmembrane region" description="Helical" evidence="1">
    <location>
        <begin position="70"/>
        <end position="87"/>
    </location>
</feature>
<dbReference type="AlphaFoldDB" id="A0A1H0AQB2"/>
<dbReference type="PANTHER" id="PTHR31446">
    <property type="entry name" value="ACID PHOSPHATASE/VANADIUM-DEPENDENT HALOPEROXIDASE-RELATED PROTEIN"/>
    <property type="match status" value="1"/>
</dbReference>
<protein>
    <recommendedName>
        <fullName evidence="4">Divergent PAP2 family protein</fullName>
    </recommendedName>
</protein>
<proteinExistence type="predicted"/>
<keyword evidence="1" id="KW-1133">Transmembrane helix</keyword>
<dbReference type="PANTHER" id="PTHR31446:SF29">
    <property type="entry name" value="ACID PHOSPHATASE_VANADIUM-DEPENDENT HALOPEROXIDASE-RELATED PROTEIN"/>
    <property type="match status" value="1"/>
</dbReference>
<keyword evidence="1" id="KW-0472">Membrane</keyword>
<name>A0A1H0AQB2_9FIRM</name>
<evidence type="ECO:0000256" key="1">
    <source>
        <dbReference type="SAM" id="Phobius"/>
    </source>
</evidence>
<dbReference type="OrthoDB" id="9792681at2"/>
<dbReference type="EMBL" id="FNID01000017">
    <property type="protein sequence ID" value="SDN35569.1"/>
    <property type="molecule type" value="Genomic_DNA"/>
</dbReference>
<accession>A0A1H0AQB2</accession>
<sequence>MDDIYDLINNYILSAAVLSWITAQVIKTILTLITTKRFEFERLVGAGGMPSAHSALVCSMTFAVARKEGFGSPLFALSLMFAAIVMYDAMGVRRAAGEQAKVINKIVVSIRRPEDKHEEEIECISKKRFRKDKNKFIKIDDMQFKKLKEYLGHTPLEVLGGALLGIIMALIIPMR</sequence>
<evidence type="ECO:0008006" key="4">
    <source>
        <dbReference type="Google" id="ProtNLM"/>
    </source>
</evidence>
<feature type="transmembrane region" description="Helical" evidence="1">
    <location>
        <begin position="12"/>
        <end position="32"/>
    </location>
</feature>
<dbReference type="InterPro" id="IPR003832">
    <property type="entry name" value="DUF212"/>
</dbReference>
<keyword evidence="1" id="KW-0812">Transmembrane</keyword>